<dbReference type="Proteomes" id="UP000266506">
    <property type="component" value="Unassembled WGS sequence"/>
</dbReference>
<organism evidence="1 2">
    <name type="scientific">Anaeroplasma bactoclasticum</name>
    <dbReference type="NCBI Taxonomy" id="2088"/>
    <lineage>
        <taxon>Bacteria</taxon>
        <taxon>Bacillati</taxon>
        <taxon>Mycoplasmatota</taxon>
        <taxon>Mollicutes</taxon>
        <taxon>Anaeroplasmatales</taxon>
        <taxon>Anaeroplasmataceae</taxon>
        <taxon>Anaeroplasma</taxon>
    </lineage>
</organism>
<dbReference type="InParanoid" id="A0A397S5V1"/>
<accession>A0A397S5V1</accession>
<keyword evidence="2" id="KW-1185">Reference proteome</keyword>
<evidence type="ECO:0000313" key="2">
    <source>
        <dbReference type="Proteomes" id="UP000266506"/>
    </source>
</evidence>
<protein>
    <submittedName>
        <fullName evidence="1">Uncharacterized protein</fullName>
    </submittedName>
</protein>
<evidence type="ECO:0000313" key="1">
    <source>
        <dbReference type="EMBL" id="RIA78101.1"/>
    </source>
</evidence>
<dbReference type="AlphaFoldDB" id="A0A397S5V1"/>
<comment type="caution">
    <text evidence="1">The sequence shown here is derived from an EMBL/GenBank/DDBJ whole genome shotgun (WGS) entry which is preliminary data.</text>
</comment>
<dbReference type="EMBL" id="QXEV01000003">
    <property type="protein sequence ID" value="RIA78101.1"/>
    <property type="molecule type" value="Genomic_DNA"/>
</dbReference>
<sequence>MENTEGINLLMVEYEENVNVVAKINTELCKMYGLEHYLTEFSSNLINALNQYKRFVMLMNERKKFVLGLLDFSRACIEFFEQNKDVNKSSHDAIVEKMNNLIKTMNVINDQINNTFQDSVKDYLK</sequence>
<name>A0A397S5V1_9MOLU</name>
<reference evidence="1 2" key="1">
    <citation type="submission" date="2018-08" db="EMBL/GenBank/DDBJ databases">
        <title>Genomic Encyclopedia of Archaeal and Bacterial Type Strains, Phase II (KMG-II): from individual species to whole genera.</title>
        <authorList>
            <person name="Goeker M."/>
        </authorList>
    </citation>
    <scope>NUCLEOTIDE SEQUENCE [LARGE SCALE GENOMIC DNA]</scope>
    <source>
        <strain evidence="1 2">ATCC 27112</strain>
    </source>
</reference>
<proteinExistence type="predicted"/>
<gene>
    <name evidence="1" type="ORF">EI71_00413</name>
</gene>
<dbReference type="RefSeq" id="WP_119015581.1">
    <property type="nucleotide sequence ID" value="NZ_QXEV01000003.1"/>
</dbReference>